<evidence type="ECO:0000256" key="2">
    <source>
        <dbReference type="ARBA" id="ARBA00004524"/>
    </source>
</evidence>
<dbReference type="Gene3D" id="1.10.630.10">
    <property type="entry name" value="Cytochrome P450"/>
    <property type="match status" value="1"/>
</dbReference>
<comment type="similarity">
    <text evidence="4 14">Belongs to the cytochrome P450 family.</text>
</comment>
<keyword evidence="9 14" id="KW-0560">Oxidoreductase</keyword>
<dbReference type="GO" id="GO:0020037">
    <property type="term" value="F:heme binding"/>
    <property type="evidence" value="ECO:0007669"/>
    <property type="project" value="InterPro"/>
</dbReference>
<dbReference type="InterPro" id="IPR050182">
    <property type="entry name" value="Cytochrome_P450_fam2"/>
</dbReference>
<evidence type="ECO:0000313" key="17">
    <source>
        <dbReference type="Proteomes" id="UP000694569"/>
    </source>
</evidence>
<dbReference type="Pfam" id="PF00067">
    <property type="entry name" value="p450"/>
    <property type="match status" value="1"/>
</dbReference>
<evidence type="ECO:0000256" key="4">
    <source>
        <dbReference type="ARBA" id="ARBA00010617"/>
    </source>
</evidence>
<name>A0A8C5QI12_9ANUR</name>
<reference evidence="16" key="1">
    <citation type="submission" date="2025-08" db="UniProtKB">
        <authorList>
            <consortium name="Ensembl"/>
        </authorList>
    </citation>
    <scope>IDENTIFICATION</scope>
</reference>
<evidence type="ECO:0000256" key="7">
    <source>
        <dbReference type="ARBA" id="ARBA00022824"/>
    </source>
</evidence>
<keyword evidence="10 13" id="KW-0408">Iron</keyword>
<dbReference type="GO" id="GO:0016712">
    <property type="term" value="F:oxidoreductase activity, acting on paired donors, with incorporation or reduction of molecular oxygen, reduced flavin or flavoprotein as one donor, and incorporation of one atom of oxygen"/>
    <property type="evidence" value="ECO:0007669"/>
    <property type="project" value="InterPro"/>
</dbReference>
<dbReference type="InterPro" id="IPR017972">
    <property type="entry name" value="Cyt_P450_CS"/>
</dbReference>
<feature type="binding site" description="axial binding residue" evidence="13">
    <location>
        <position position="439"/>
    </location>
    <ligand>
        <name>heme</name>
        <dbReference type="ChEBI" id="CHEBI:30413"/>
    </ligand>
    <ligandPart>
        <name>Fe</name>
        <dbReference type="ChEBI" id="CHEBI:18248"/>
    </ligandPart>
</feature>
<dbReference type="SUPFAM" id="SSF48264">
    <property type="entry name" value="Cytochrome P450"/>
    <property type="match status" value="1"/>
</dbReference>
<reference evidence="16" key="2">
    <citation type="submission" date="2025-09" db="UniProtKB">
        <authorList>
            <consortium name="Ensembl"/>
        </authorList>
    </citation>
    <scope>IDENTIFICATION</scope>
</reference>
<comment type="cofactor">
    <cofactor evidence="1 13">
        <name>heme</name>
        <dbReference type="ChEBI" id="CHEBI:30413"/>
    </cofactor>
</comment>
<dbReference type="PANTHER" id="PTHR24300:SF390">
    <property type="entry name" value="CYTOCHROME P450 FAMILY 2 SUBFAMILY A MEMBER 6 GENE 2"/>
    <property type="match status" value="1"/>
</dbReference>
<keyword evidence="6 13" id="KW-0479">Metal-binding</keyword>
<dbReference type="PANTHER" id="PTHR24300">
    <property type="entry name" value="CYTOCHROME P450 508A4-RELATED"/>
    <property type="match status" value="1"/>
</dbReference>
<dbReference type="GO" id="GO:0005789">
    <property type="term" value="C:endoplasmic reticulum membrane"/>
    <property type="evidence" value="ECO:0007669"/>
    <property type="project" value="UniProtKB-SubCell"/>
</dbReference>
<accession>A0A8C5QI12</accession>
<evidence type="ECO:0000256" key="13">
    <source>
        <dbReference type="PIRSR" id="PIRSR602401-1"/>
    </source>
</evidence>
<evidence type="ECO:0000256" key="15">
    <source>
        <dbReference type="SAM" id="Phobius"/>
    </source>
</evidence>
<keyword evidence="7" id="KW-0256">Endoplasmic reticulum</keyword>
<dbReference type="AlphaFoldDB" id="A0A8C5QI12"/>
<organism evidence="16 17">
    <name type="scientific">Leptobrachium leishanense</name>
    <name type="common">Leishan spiny toad</name>
    <dbReference type="NCBI Taxonomy" id="445787"/>
    <lineage>
        <taxon>Eukaryota</taxon>
        <taxon>Metazoa</taxon>
        <taxon>Chordata</taxon>
        <taxon>Craniata</taxon>
        <taxon>Vertebrata</taxon>
        <taxon>Euteleostomi</taxon>
        <taxon>Amphibia</taxon>
        <taxon>Batrachia</taxon>
        <taxon>Anura</taxon>
        <taxon>Pelobatoidea</taxon>
        <taxon>Megophryidae</taxon>
        <taxon>Leptobrachium</taxon>
    </lineage>
</organism>
<evidence type="ECO:0000256" key="1">
    <source>
        <dbReference type="ARBA" id="ARBA00001971"/>
    </source>
</evidence>
<comment type="subcellular location">
    <subcellularLocation>
        <location evidence="3">Endoplasmic reticulum membrane</location>
    </subcellularLocation>
    <subcellularLocation>
        <location evidence="2">Microsome membrane</location>
    </subcellularLocation>
</comment>
<dbReference type="GO" id="GO:0019373">
    <property type="term" value="P:epoxygenase P450 pathway"/>
    <property type="evidence" value="ECO:0007669"/>
    <property type="project" value="TreeGrafter"/>
</dbReference>
<dbReference type="PRINTS" id="PR00463">
    <property type="entry name" value="EP450I"/>
</dbReference>
<keyword evidence="5 13" id="KW-0349">Heme</keyword>
<keyword evidence="11 14" id="KW-0503">Monooxygenase</keyword>
<dbReference type="OrthoDB" id="1055148at2759"/>
<dbReference type="PRINTS" id="PR01684">
    <property type="entry name" value="EP450ICYP2A"/>
</dbReference>
<dbReference type="GeneTree" id="ENSGT00940000155736"/>
<evidence type="ECO:0000256" key="9">
    <source>
        <dbReference type="ARBA" id="ARBA00023002"/>
    </source>
</evidence>
<keyword evidence="15" id="KW-1133">Transmembrane helix</keyword>
<dbReference type="Ensembl" id="ENSLLET00000038515.1">
    <property type="protein sequence ID" value="ENSLLEP00000037090.1"/>
    <property type="gene ID" value="ENSLLEG00000023488.1"/>
</dbReference>
<keyword evidence="15" id="KW-0812">Transmembrane</keyword>
<dbReference type="InterPro" id="IPR002401">
    <property type="entry name" value="Cyt_P450_E_grp-I"/>
</dbReference>
<evidence type="ECO:0000256" key="10">
    <source>
        <dbReference type="ARBA" id="ARBA00023004"/>
    </source>
</evidence>
<evidence type="ECO:0000256" key="8">
    <source>
        <dbReference type="ARBA" id="ARBA00022848"/>
    </source>
</evidence>
<dbReference type="GO" id="GO:0008392">
    <property type="term" value="F:arachidonate epoxygenase activity"/>
    <property type="evidence" value="ECO:0007669"/>
    <property type="project" value="TreeGrafter"/>
</dbReference>
<protein>
    <recommendedName>
        <fullName evidence="18">Cytochrome P450</fullName>
    </recommendedName>
</protein>
<dbReference type="GO" id="GO:0006805">
    <property type="term" value="P:xenobiotic metabolic process"/>
    <property type="evidence" value="ECO:0007669"/>
    <property type="project" value="TreeGrafter"/>
</dbReference>
<dbReference type="CDD" id="cd11026">
    <property type="entry name" value="CYP2"/>
    <property type="match status" value="1"/>
</dbReference>
<dbReference type="InterPro" id="IPR001128">
    <property type="entry name" value="Cyt_P450"/>
</dbReference>
<feature type="transmembrane region" description="Helical" evidence="15">
    <location>
        <begin position="6"/>
        <end position="22"/>
    </location>
</feature>
<keyword evidence="12 15" id="KW-0472">Membrane</keyword>
<keyword evidence="8" id="KW-0492">Microsome</keyword>
<proteinExistence type="inferred from homology"/>
<dbReference type="PROSITE" id="PS00086">
    <property type="entry name" value="CYTOCHROME_P450"/>
    <property type="match status" value="1"/>
</dbReference>
<dbReference type="InterPro" id="IPR008067">
    <property type="entry name" value="Cyt_P450_E_grp-I_CYP2A-like"/>
</dbReference>
<evidence type="ECO:0000313" key="16">
    <source>
        <dbReference type="Ensembl" id="ENSLLEP00000037090.1"/>
    </source>
</evidence>
<dbReference type="Proteomes" id="UP000694569">
    <property type="component" value="Unplaced"/>
</dbReference>
<evidence type="ECO:0000256" key="6">
    <source>
        <dbReference type="ARBA" id="ARBA00022723"/>
    </source>
</evidence>
<dbReference type="InterPro" id="IPR036396">
    <property type="entry name" value="Cyt_P450_sf"/>
</dbReference>
<dbReference type="PRINTS" id="PR00385">
    <property type="entry name" value="P450"/>
</dbReference>
<keyword evidence="17" id="KW-1185">Reference proteome</keyword>
<evidence type="ECO:0000256" key="11">
    <source>
        <dbReference type="ARBA" id="ARBA00023033"/>
    </source>
</evidence>
<evidence type="ECO:0008006" key="18">
    <source>
        <dbReference type="Google" id="ProtNLM"/>
    </source>
</evidence>
<dbReference type="GO" id="GO:0005506">
    <property type="term" value="F:iron ion binding"/>
    <property type="evidence" value="ECO:0007669"/>
    <property type="project" value="InterPro"/>
</dbReference>
<evidence type="ECO:0000256" key="3">
    <source>
        <dbReference type="ARBA" id="ARBA00004586"/>
    </source>
</evidence>
<evidence type="ECO:0000256" key="5">
    <source>
        <dbReference type="ARBA" id="ARBA00022617"/>
    </source>
</evidence>
<dbReference type="FunFam" id="1.10.630.10:FF:000001">
    <property type="entry name" value="Cytochrome P450, family 2"/>
    <property type="match status" value="1"/>
</dbReference>
<evidence type="ECO:0000256" key="14">
    <source>
        <dbReference type="RuleBase" id="RU000461"/>
    </source>
</evidence>
<evidence type="ECO:0000256" key="12">
    <source>
        <dbReference type="ARBA" id="ARBA00023136"/>
    </source>
</evidence>
<sequence length="494" mass="55913">MELGVTGSLFLAALISVLLYINKWREKLKRKNLPPGPSPLPLLGNMLQISTKEMPQSLLKLSETYGPVFTIYLANTPAVILAGYDCVREALVDQGKVFGARGSNALGDMVFKGCGVILTNGQRWKTLRRFTLSTMRNLWMGKRSIEERIQEEARCLGEELQKRGDVPFDPTSLLTQAVSNVICSVVFGNRFDYEDERFKTLLSLLKEIFTRMSSPWGILLNIFPSLFSRLPGPHQKIFTNTDKLKAFVVESLASHQETLDAACPRDFIDFFLIKMDEEKDQPDSEFHFDNLFGTVIDLFFAGTETTSTTLKYGFNILLKHPEVERKIQEEVDQVIGLARSPSLDDRVNLPFTEAVLHEIQRFADITPLALPHSTTEDTTLRGYSIPKGSLVFPMLTSVLKDPKYFKNPNDFDPGHFLDENGHFMRNEAFLPFSIGTRSCLGESLARAEIFLFLTTVLQKFRVKSDLDPRDVEITPEPQKNGAIPRTYKLCVTHR</sequence>